<dbReference type="WBParaSite" id="HNAJ_0000946901-mRNA-1">
    <property type="protein sequence ID" value="HNAJ_0000946901-mRNA-1"/>
    <property type="gene ID" value="HNAJ_0000946901"/>
</dbReference>
<organism evidence="10">
    <name type="scientific">Rodentolepis nana</name>
    <name type="common">Dwarf tapeworm</name>
    <name type="synonym">Hymenolepis nana</name>
    <dbReference type="NCBI Taxonomy" id="102285"/>
    <lineage>
        <taxon>Eukaryota</taxon>
        <taxon>Metazoa</taxon>
        <taxon>Spiralia</taxon>
        <taxon>Lophotrochozoa</taxon>
        <taxon>Platyhelminthes</taxon>
        <taxon>Cestoda</taxon>
        <taxon>Eucestoda</taxon>
        <taxon>Cyclophyllidea</taxon>
        <taxon>Hymenolepididae</taxon>
        <taxon>Rodentolepis</taxon>
    </lineage>
</organism>
<dbReference type="InterPro" id="IPR000402">
    <property type="entry name" value="Na/K_ATPase_sub_beta"/>
</dbReference>
<comment type="subcellular location">
    <subcellularLocation>
        <location evidence="1">Membrane</location>
        <topology evidence="1">Single-pass type II membrane protein</topology>
    </subcellularLocation>
</comment>
<dbReference type="GO" id="GO:0030007">
    <property type="term" value="P:intracellular potassium ion homeostasis"/>
    <property type="evidence" value="ECO:0007669"/>
    <property type="project" value="TreeGrafter"/>
</dbReference>
<evidence type="ECO:0000256" key="3">
    <source>
        <dbReference type="ARBA" id="ARBA00022692"/>
    </source>
</evidence>
<reference evidence="8 9" key="2">
    <citation type="submission" date="2018-11" db="EMBL/GenBank/DDBJ databases">
        <authorList>
            <consortium name="Pathogen Informatics"/>
        </authorList>
    </citation>
    <scope>NUCLEOTIDE SEQUENCE [LARGE SCALE GENOMIC DNA]</scope>
</reference>
<dbReference type="Pfam" id="PF00287">
    <property type="entry name" value="Na_K-ATPase"/>
    <property type="match status" value="1"/>
</dbReference>
<reference evidence="10" key="1">
    <citation type="submission" date="2017-02" db="UniProtKB">
        <authorList>
            <consortium name="WormBaseParasite"/>
        </authorList>
    </citation>
    <scope>IDENTIFICATION</scope>
</reference>
<protein>
    <submittedName>
        <fullName evidence="10">Sodium/potassium-transporting ATPase subunit beta</fullName>
    </submittedName>
</protein>
<dbReference type="GO" id="GO:0006883">
    <property type="term" value="P:intracellular sodium ion homeostasis"/>
    <property type="evidence" value="ECO:0007669"/>
    <property type="project" value="TreeGrafter"/>
</dbReference>
<sequence length="274" mass="31319">MKYKEFNKRLCRATYFLLLYIVLLGMFIGLIYGVMYFDIERDKPTLTGLNSALGFNPGLSIIPRSDIHSGLILVDARSILLTEGFASELMAFIYPYQRSADRVQLMQCAKNDGAYTFDKTRPCAYDLNSAWPCNLRNVFGYGSENPCFLLKMNKIYGWLPDPVEGANGVVVKCEGVTLDDQINMGDVRYYDLDSHYSNMGFDARAKGKEHNGTFHSDFFPYVNQRWYLQPIVWVVFNDMKRGSLTRVQCYLIAKNIHVDMATGEGSIRFVVLME</sequence>
<comment type="similarity">
    <text evidence="2">Belongs to the X(+)/potassium ATPases subunit beta family.</text>
</comment>
<evidence type="ECO:0000313" key="8">
    <source>
        <dbReference type="EMBL" id="VDO05972.1"/>
    </source>
</evidence>
<feature type="transmembrane region" description="Helical" evidence="7">
    <location>
        <begin position="12"/>
        <end position="37"/>
    </location>
</feature>
<evidence type="ECO:0000256" key="4">
    <source>
        <dbReference type="ARBA" id="ARBA00022968"/>
    </source>
</evidence>
<dbReference type="GO" id="GO:0005890">
    <property type="term" value="C:sodium:potassium-exchanging ATPase complex"/>
    <property type="evidence" value="ECO:0007669"/>
    <property type="project" value="InterPro"/>
</dbReference>
<dbReference type="GO" id="GO:0036376">
    <property type="term" value="P:sodium ion export across plasma membrane"/>
    <property type="evidence" value="ECO:0007669"/>
    <property type="project" value="TreeGrafter"/>
</dbReference>
<keyword evidence="3 7" id="KW-0812">Transmembrane</keyword>
<dbReference type="PANTHER" id="PTHR11523:SF28">
    <property type="entry name" value="NA_K-ATPASE BETA SUBUNIT ISOFORM 4-RELATED"/>
    <property type="match status" value="1"/>
</dbReference>
<dbReference type="Gene3D" id="2.60.40.1660">
    <property type="entry name" value="Na, k-atpase alpha subunit"/>
    <property type="match status" value="1"/>
</dbReference>
<accession>A0A0R3TPQ3</accession>
<evidence type="ECO:0000256" key="2">
    <source>
        <dbReference type="ARBA" id="ARBA00005876"/>
    </source>
</evidence>
<dbReference type="EMBL" id="UZAE01012622">
    <property type="protein sequence ID" value="VDO05972.1"/>
    <property type="molecule type" value="Genomic_DNA"/>
</dbReference>
<proteinExistence type="inferred from homology"/>
<dbReference type="InterPro" id="IPR038702">
    <property type="entry name" value="Na/K_ATPase_sub_beta_sf"/>
</dbReference>
<keyword evidence="5 7" id="KW-1133">Transmembrane helix</keyword>
<evidence type="ECO:0000256" key="6">
    <source>
        <dbReference type="ARBA" id="ARBA00023136"/>
    </source>
</evidence>
<gene>
    <name evidence="8" type="ORF">HNAJ_LOCUS9464</name>
</gene>
<keyword evidence="9" id="KW-1185">Reference proteome</keyword>
<evidence type="ECO:0000313" key="9">
    <source>
        <dbReference type="Proteomes" id="UP000278807"/>
    </source>
</evidence>
<name>A0A0R3TPQ3_RODNA</name>
<evidence type="ECO:0000256" key="5">
    <source>
        <dbReference type="ARBA" id="ARBA00022989"/>
    </source>
</evidence>
<evidence type="ECO:0000256" key="1">
    <source>
        <dbReference type="ARBA" id="ARBA00004606"/>
    </source>
</evidence>
<evidence type="ECO:0000256" key="7">
    <source>
        <dbReference type="SAM" id="Phobius"/>
    </source>
</evidence>
<dbReference type="GO" id="GO:1990573">
    <property type="term" value="P:potassium ion import across plasma membrane"/>
    <property type="evidence" value="ECO:0007669"/>
    <property type="project" value="TreeGrafter"/>
</dbReference>
<dbReference type="PANTHER" id="PTHR11523">
    <property type="entry name" value="SODIUM/POTASSIUM-DEPENDENT ATPASE BETA SUBUNIT"/>
    <property type="match status" value="1"/>
</dbReference>
<dbReference type="GO" id="GO:0001671">
    <property type="term" value="F:ATPase activator activity"/>
    <property type="evidence" value="ECO:0007669"/>
    <property type="project" value="TreeGrafter"/>
</dbReference>
<dbReference type="AlphaFoldDB" id="A0A0R3TPQ3"/>
<dbReference type="Proteomes" id="UP000278807">
    <property type="component" value="Unassembled WGS sequence"/>
</dbReference>
<dbReference type="STRING" id="102285.A0A0R3TPQ3"/>
<evidence type="ECO:0000313" key="10">
    <source>
        <dbReference type="WBParaSite" id="HNAJ_0000946901-mRNA-1"/>
    </source>
</evidence>
<keyword evidence="4" id="KW-0735">Signal-anchor</keyword>
<keyword evidence="6 7" id="KW-0472">Membrane</keyword>
<dbReference type="OrthoDB" id="5912413at2759"/>